<keyword evidence="8" id="KW-1185">Reference proteome</keyword>
<feature type="domain" description="Glycosyltransferase N-terminal" evidence="6">
    <location>
        <begin position="17"/>
        <end position="249"/>
    </location>
</feature>
<dbReference type="EC" id="2.4.1.-" evidence="5"/>
<dbReference type="Gene3D" id="3.40.50.2000">
    <property type="entry name" value="Glycogen Phosphorylase B"/>
    <property type="match status" value="2"/>
</dbReference>
<dbReference type="PANTHER" id="PTHR48044">
    <property type="entry name" value="GLYCOSYLTRANSFERASE"/>
    <property type="match status" value="1"/>
</dbReference>
<dbReference type="GO" id="GO:0016138">
    <property type="term" value="P:glycoside biosynthetic process"/>
    <property type="evidence" value="ECO:0007669"/>
    <property type="project" value="UniProtKB-ARBA"/>
</dbReference>
<dbReference type="InterPro" id="IPR002213">
    <property type="entry name" value="UDP_glucos_trans"/>
</dbReference>
<dbReference type="InterPro" id="IPR058980">
    <property type="entry name" value="Glyco_transf_N"/>
</dbReference>
<evidence type="ECO:0000256" key="1">
    <source>
        <dbReference type="ARBA" id="ARBA00009995"/>
    </source>
</evidence>
<dbReference type="Pfam" id="PF00201">
    <property type="entry name" value="UDPGT"/>
    <property type="match status" value="1"/>
</dbReference>
<evidence type="ECO:0000313" key="7">
    <source>
        <dbReference type="EMBL" id="KAL3632493.1"/>
    </source>
</evidence>
<proteinExistence type="inferred from homology"/>
<evidence type="ECO:0000256" key="3">
    <source>
        <dbReference type="ARBA" id="ARBA00022679"/>
    </source>
</evidence>
<keyword evidence="3 4" id="KW-0808">Transferase</keyword>
<dbReference type="FunFam" id="3.40.50.2000:FF:000238">
    <property type="entry name" value="Glycosyltransferase"/>
    <property type="match status" value="1"/>
</dbReference>
<dbReference type="AlphaFoldDB" id="A0ABD3CS42"/>
<name>A0ABD3CS42_9LAMI</name>
<comment type="caution">
    <text evidence="7">The sequence shown here is derived from an EMBL/GenBank/DDBJ whole genome shotgun (WGS) entry which is preliminary data.</text>
</comment>
<dbReference type="FunFam" id="3.40.50.2000:FF:000060">
    <property type="entry name" value="Glycosyltransferase"/>
    <property type="match status" value="1"/>
</dbReference>
<dbReference type="PROSITE" id="PS00375">
    <property type="entry name" value="UDPGT"/>
    <property type="match status" value="1"/>
</dbReference>
<dbReference type="SUPFAM" id="SSF53756">
    <property type="entry name" value="UDP-Glycosyltransferase/glycogen phosphorylase"/>
    <property type="match status" value="1"/>
</dbReference>
<dbReference type="GO" id="GO:0050404">
    <property type="term" value="F:zeatin O-beta-D-xylosyltransferase activity"/>
    <property type="evidence" value="ECO:0007669"/>
    <property type="project" value="UniProtKB-ARBA"/>
</dbReference>
<comment type="similarity">
    <text evidence="1 4">Belongs to the UDP-glycosyltransferase family.</text>
</comment>
<dbReference type="EMBL" id="JAVIJP010000032">
    <property type="protein sequence ID" value="KAL3632493.1"/>
    <property type="molecule type" value="Genomic_DNA"/>
</dbReference>
<reference evidence="8" key="1">
    <citation type="journal article" date="2024" name="IScience">
        <title>Strigolactones Initiate the Formation of Haustorium-like Structures in Castilleja.</title>
        <authorList>
            <person name="Buerger M."/>
            <person name="Peterson D."/>
            <person name="Chory J."/>
        </authorList>
    </citation>
    <scope>NUCLEOTIDE SEQUENCE [LARGE SCALE GENOMIC DNA]</scope>
</reference>
<gene>
    <name evidence="7" type="ORF">CASFOL_025477</name>
</gene>
<evidence type="ECO:0000256" key="2">
    <source>
        <dbReference type="ARBA" id="ARBA00022676"/>
    </source>
</evidence>
<dbReference type="PANTHER" id="PTHR48044:SF23">
    <property type="entry name" value="ANTHOCYANIDIN 3-O-GLUCOSYLTRANSFERASE-LIKE"/>
    <property type="match status" value="1"/>
</dbReference>
<dbReference type="CDD" id="cd03784">
    <property type="entry name" value="GT1_Gtf-like"/>
    <property type="match status" value="1"/>
</dbReference>
<evidence type="ECO:0000313" key="8">
    <source>
        <dbReference type="Proteomes" id="UP001632038"/>
    </source>
</evidence>
<evidence type="ECO:0000256" key="4">
    <source>
        <dbReference type="RuleBase" id="RU003718"/>
    </source>
</evidence>
<accession>A0ABD3CS42</accession>
<dbReference type="GO" id="GO:0009690">
    <property type="term" value="P:cytokinin metabolic process"/>
    <property type="evidence" value="ECO:0007669"/>
    <property type="project" value="UniProtKB-ARBA"/>
</dbReference>
<evidence type="ECO:0000256" key="5">
    <source>
        <dbReference type="RuleBase" id="RU362057"/>
    </source>
</evidence>
<sequence length="475" mass="53233">MAINTKIQTQNTNQIPLAVLMVPLPAQGHLNQLLHLSRRIAAHNIPVHFAASETHNRQALTRAHGFDPSSVPNLHFHNFPTPDFENPDPNPNAAIQFPMQILPSLLATANLRRPVFVLAEKISSTCLKLVIIYDSAMSHVVQDIYSVPNAESYSFQSISAFSLYSFIWEASGKPDLSPEAQIFTEVPSIEGCFPDEFNAVSEMLASARKFNTGDIFNTSRLIEGFYVDLIGKEKKTGIDECWALGPFNPVLEKFEKKQSDDKILKWLDKQGIDNSVIFVSFGTTSCLSDEQIFEIAFGLEKSEQRFVWVLREADKGDVFEGDVRRAPLPDGFELRVKERGLIVRDWAPQLEILGHPSIGGFISHCGWNSCMESISMGVPIIAWPMHSDQPKNAFLMTEVLKIGILIKDWARHNEIMSSDEVEKCVRRLMALEEGDEIRKKATKLGDAVKESLMEGGVTSKEMDSFIERISRITPS</sequence>
<evidence type="ECO:0000259" key="6">
    <source>
        <dbReference type="Pfam" id="PF26168"/>
    </source>
</evidence>
<dbReference type="InterPro" id="IPR035595">
    <property type="entry name" value="UDP_glycos_trans_CS"/>
</dbReference>
<protein>
    <recommendedName>
        <fullName evidence="5">Glycosyltransferase</fullName>
        <ecNumber evidence="5">2.4.1.-</ecNumber>
    </recommendedName>
</protein>
<dbReference type="Proteomes" id="UP001632038">
    <property type="component" value="Unassembled WGS sequence"/>
</dbReference>
<keyword evidence="2 4" id="KW-0328">Glycosyltransferase</keyword>
<organism evidence="7 8">
    <name type="scientific">Castilleja foliolosa</name>
    <dbReference type="NCBI Taxonomy" id="1961234"/>
    <lineage>
        <taxon>Eukaryota</taxon>
        <taxon>Viridiplantae</taxon>
        <taxon>Streptophyta</taxon>
        <taxon>Embryophyta</taxon>
        <taxon>Tracheophyta</taxon>
        <taxon>Spermatophyta</taxon>
        <taxon>Magnoliopsida</taxon>
        <taxon>eudicotyledons</taxon>
        <taxon>Gunneridae</taxon>
        <taxon>Pentapetalae</taxon>
        <taxon>asterids</taxon>
        <taxon>lamiids</taxon>
        <taxon>Lamiales</taxon>
        <taxon>Orobanchaceae</taxon>
        <taxon>Pedicularideae</taxon>
        <taxon>Castillejinae</taxon>
        <taxon>Castilleja</taxon>
    </lineage>
</organism>
<dbReference type="Pfam" id="PF26168">
    <property type="entry name" value="Glyco_transf_N"/>
    <property type="match status" value="1"/>
</dbReference>